<protein>
    <recommendedName>
        <fullName evidence="4">DUF1850 domain-containing protein</fullName>
    </recommendedName>
</protein>
<feature type="signal peptide" evidence="1">
    <location>
        <begin position="1"/>
        <end position="19"/>
    </location>
</feature>
<dbReference type="AlphaFoldDB" id="A0A1L1PHP5"/>
<evidence type="ECO:0000313" key="2">
    <source>
        <dbReference type="EMBL" id="CDN87279.1"/>
    </source>
</evidence>
<dbReference type="Pfam" id="PF08905">
    <property type="entry name" value="DUF1850"/>
    <property type="match status" value="1"/>
</dbReference>
<sequence precursor="true">MTAGLLGLCLALAAAPQHAAFVPGRHFTLAWTHSIEKVRWEEDYQVIGPPARLIATAARIKGSAAGMEPPPDAVLRDGWFHYTPTERSPQRLPLMRSEFTADFELCADGACHPMGHWLRSDGGVTEMRACERTPSR</sequence>
<proteinExistence type="predicted"/>
<evidence type="ECO:0000256" key="1">
    <source>
        <dbReference type="SAM" id="SignalP"/>
    </source>
</evidence>
<evidence type="ECO:0008006" key="4">
    <source>
        <dbReference type="Google" id="ProtNLM"/>
    </source>
</evidence>
<dbReference type="EMBL" id="CCAE010000010">
    <property type="protein sequence ID" value="CDN87279.1"/>
    <property type="molecule type" value="Genomic_DNA"/>
</dbReference>
<gene>
    <name evidence="2" type="ORF">BN948_01698</name>
</gene>
<dbReference type="Proteomes" id="UP000028878">
    <property type="component" value="Unassembled WGS sequence"/>
</dbReference>
<evidence type="ECO:0000313" key="3">
    <source>
        <dbReference type="Proteomes" id="UP000028878"/>
    </source>
</evidence>
<name>A0A1L1PHP5_HYDIT</name>
<feature type="chain" id="PRO_5009681413" description="DUF1850 domain-containing protein" evidence="1">
    <location>
        <begin position="20"/>
        <end position="136"/>
    </location>
</feature>
<keyword evidence="3" id="KW-1185">Reference proteome</keyword>
<keyword evidence="1" id="KW-0732">Signal</keyword>
<reference evidence="3" key="1">
    <citation type="submission" date="2014-11" db="EMBL/GenBank/DDBJ databases">
        <title>Draft genome sequence of Hydrogenophaga intermedia S1.</title>
        <authorList>
            <person name="Gan H.M."/>
            <person name="Chew T.H."/>
            <person name="Stolz A."/>
        </authorList>
    </citation>
    <scope>NUCLEOTIDE SEQUENCE [LARGE SCALE GENOMIC DNA]</scope>
    <source>
        <strain evidence="3">S1</strain>
    </source>
</reference>
<accession>A0A1L1PHP5</accession>
<dbReference type="InterPro" id="IPR015001">
    <property type="entry name" value="DUF1850"/>
</dbReference>
<dbReference type="RefSeq" id="WP_009519144.1">
    <property type="nucleotide sequence ID" value="NZ_CCAE010000010.1"/>
</dbReference>
<organism evidence="2 3">
    <name type="scientific">Hydrogenophaga intermedia</name>
    <dbReference type="NCBI Taxonomy" id="65786"/>
    <lineage>
        <taxon>Bacteria</taxon>
        <taxon>Pseudomonadati</taxon>
        <taxon>Pseudomonadota</taxon>
        <taxon>Betaproteobacteria</taxon>
        <taxon>Burkholderiales</taxon>
        <taxon>Comamonadaceae</taxon>
        <taxon>Hydrogenophaga</taxon>
    </lineage>
</organism>